<accession>A0A4R0IZE1</accession>
<evidence type="ECO:0000259" key="3">
    <source>
        <dbReference type="PROSITE" id="PS51186"/>
    </source>
</evidence>
<dbReference type="InterPro" id="IPR016181">
    <property type="entry name" value="Acyl_CoA_acyltransferase"/>
</dbReference>
<keyword evidence="1 4" id="KW-0808">Transferase</keyword>
<keyword evidence="2" id="KW-0012">Acyltransferase</keyword>
<comment type="caution">
    <text evidence="4">The sequence shown here is derived from an EMBL/GenBank/DDBJ whole genome shotgun (WGS) entry which is preliminary data.</text>
</comment>
<dbReference type="AlphaFoldDB" id="A0A4R0IZE1"/>
<organism evidence="4 5">
    <name type="scientific">Kribbella speibonae</name>
    <dbReference type="NCBI Taxonomy" id="1572660"/>
    <lineage>
        <taxon>Bacteria</taxon>
        <taxon>Bacillati</taxon>
        <taxon>Actinomycetota</taxon>
        <taxon>Actinomycetes</taxon>
        <taxon>Propionibacteriales</taxon>
        <taxon>Kribbellaceae</taxon>
        <taxon>Kribbella</taxon>
    </lineage>
</organism>
<feature type="domain" description="N-acetyltransferase" evidence="3">
    <location>
        <begin position="1"/>
        <end position="151"/>
    </location>
</feature>
<dbReference type="PROSITE" id="PS51186">
    <property type="entry name" value="GNAT"/>
    <property type="match status" value="1"/>
</dbReference>
<evidence type="ECO:0000313" key="4">
    <source>
        <dbReference type="EMBL" id="TCC38350.1"/>
    </source>
</evidence>
<dbReference type="PANTHER" id="PTHR43800:SF1">
    <property type="entry name" value="PEPTIDYL-LYSINE N-ACETYLTRANSFERASE YJAB"/>
    <property type="match status" value="1"/>
</dbReference>
<dbReference type="Pfam" id="PF13508">
    <property type="entry name" value="Acetyltransf_7"/>
    <property type="match status" value="1"/>
</dbReference>
<dbReference type="EMBL" id="SJKC01000002">
    <property type="protein sequence ID" value="TCC38350.1"/>
    <property type="molecule type" value="Genomic_DNA"/>
</dbReference>
<dbReference type="Proteomes" id="UP000294225">
    <property type="component" value="Unassembled WGS sequence"/>
</dbReference>
<dbReference type="CDD" id="cd04301">
    <property type="entry name" value="NAT_SF"/>
    <property type="match status" value="1"/>
</dbReference>
<dbReference type="GO" id="GO:0016747">
    <property type="term" value="F:acyltransferase activity, transferring groups other than amino-acyl groups"/>
    <property type="evidence" value="ECO:0007669"/>
    <property type="project" value="InterPro"/>
</dbReference>
<dbReference type="RefSeq" id="WP_131497017.1">
    <property type="nucleotide sequence ID" value="NZ_SJKC01000002.1"/>
</dbReference>
<dbReference type="Gene3D" id="3.40.630.30">
    <property type="match status" value="1"/>
</dbReference>
<gene>
    <name evidence="4" type="ORF">E0H92_18125</name>
</gene>
<dbReference type="SUPFAM" id="SSF55729">
    <property type="entry name" value="Acyl-CoA N-acyltransferases (Nat)"/>
    <property type="match status" value="1"/>
</dbReference>
<evidence type="ECO:0000256" key="2">
    <source>
        <dbReference type="ARBA" id="ARBA00023315"/>
    </source>
</evidence>
<evidence type="ECO:0000313" key="5">
    <source>
        <dbReference type="Proteomes" id="UP000294225"/>
    </source>
</evidence>
<evidence type="ECO:0000256" key="1">
    <source>
        <dbReference type="ARBA" id="ARBA00022679"/>
    </source>
</evidence>
<name>A0A4R0IZE1_9ACTN</name>
<reference evidence="4 5" key="1">
    <citation type="submission" date="2019-02" db="EMBL/GenBank/DDBJ databases">
        <title>Kribbella capetownensis sp. nov. and Kribbella speibonae sp. nov., isolated from soil.</title>
        <authorList>
            <person name="Curtis S.M."/>
            <person name="Norton I."/>
            <person name="Everest G.J."/>
            <person name="Meyers P.R."/>
        </authorList>
    </citation>
    <scope>NUCLEOTIDE SEQUENCE [LARGE SCALE GENOMIC DNA]</scope>
    <source>
        <strain evidence="4 5">YM55</strain>
    </source>
</reference>
<protein>
    <submittedName>
        <fullName evidence="4">N-acetyltransferase</fullName>
    </submittedName>
</protein>
<dbReference type="PANTHER" id="PTHR43800">
    <property type="entry name" value="PEPTIDYL-LYSINE N-ACETYLTRANSFERASE YJAB"/>
    <property type="match status" value="1"/>
</dbReference>
<dbReference type="InterPro" id="IPR000182">
    <property type="entry name" value="GNAT_dom"/>
</dbReference>
<proteinExistence type="predicted"/>
<sequence length="171" mass="19113">MNIRTAHRDELPALQDLELAAGVLFREIGMTDVAEHPPPAVEVFEEYRAAGQLWVSVDDADKPTGFVFVKLVDGGVHIEQVSVHPDQQRRGIGRQLIEYVDGWAAGQGWKVLTLSTFRSVPWNAPYYARLGFTEIPQNELTPGLREISAAETAFGLDPAERIFMLRKVARE</sequence>